<dbReference type="GO" id="GO:0008270">
    <property type="term" value="F:zinc ion binding"/>
    <property type="evidence" value="ECO:0007669"/>
    <property type="project" value="UniProtKB-KW"/>
</dbReference>
<sequence>MHGSKNTLHRYITQFAPIHPGEREKLKVYTEVFRAEAAKLMKATVDSPAILSNSDAVTLYISVFSQELINIVHMRLQQSIQPTVLSKRWFEDPFLLLEVIQSATGADVGLSFQGLYQVVNTREMNTGYGVASAESYFRSPLAIPVTKEVPISSKGYNNGFTNQSIKSEENSKAQVKIAATLDKYDALFKELKDVRDDFKSVKNEFNRDISEMRQLWSITKEAGRGANNKVGMNTQQLSTLCGPKPVLNEQGRQMTLKEFACFMCGDKSHMMGNCPKFLEFLTQGWIVPDPNGGKMMFLKDSQKLPRGDNREAMHEKIR</sequence>
<dbReference type="Proteomes" id="UP000799118">
    <property type="component" value="Unassembled WGS sequence"/>
</dbReference>
<dbReference type="PROSITE" id="PS50158">
    <property type="entry name" value="ZF_CCHC"/>
    <property type="match status" value="1"/>
</dbReference>
<protein>
    <recommendedName>
        <fullName evidence="3">CCHC-type domain-containing protein</fullName>
    </recommendedName>
</protein>
<reference evidence="4" key="1">
    <citation type="journal article" date="2019" name="Environ. Microbiol.">
        <title>Fungal ecological strategies reflected in gene transcription - a case study of two litter decomposers.</title>
        <authorList>
            <person name="Barbi F."/>
            <person name="Kohler A."/>
            <person name="Barry K."/>
            <person name="Baskaran P."/>
            <person name="Daum C."/>
            <person name="Fauchery L."/>
            <person name="Ihrmark K."/>
            <person name="Kuo A."/>
            <person name="LaButti K."/>
            <person name="Lipzen A."/>
            <person name="Morin E."/>
            <person name="Grigoriev I.V."/>
            <person name="Henrissat B."/>
            <person name="Lindahl B."/>
            <person name="Martin F."/>
        </authorList>
    </citation>
    <scope>NUCLEOTIDE SEQUENCE</scope>
    <source>
        <strain evidence="4">JB14</strain>
    </source>
</reference>
<organism evidence="4 5">
    <name type="scientific">Gymnopus androsaceus JB14</name>
    <dbReference type="NCBI Taxonomy" id="1447944"/>
    <lineage>
        <taxon>Eukaryota</taxon>
        <taxon>Fungi</taxon>
        <taxon>Dikarya</taxon>
        <taxon>Basidiomycota</taxon>
        <taxon>Agaricomycotina</taxon>
        <taxon>Agaricomycetes</taxon>
        <taxon>Agaricomycetidae</taxon>
        <taxon>Agaricales</taxon>
        <taxon>Marasmiineae</taxon>
        <taxon>Omphalotaceae</taxon>
        <taxon>Gymnopus</taxon>
    </lineage>
</organism>
<evidence type="ECO:0000259" key="3">
    <source>
        <dbReference type="PROSITE" id="PS50158"/>
    </source>
</evidence>
<evidence type="ECO:0000256" key="1">
    <source>
        <dbReference type="ARBA" id="ARBA00022664"/>
    </source>
</evidence>
<keyword evidence="2" id="KW-0863">Zinc-finger</keyword>
<dbReference type="InterPro" id="IPR001878">
    <property type="entry name" value="Znf_CCHC"/>
</dbReference>
<dbReference type="EMBL" id="ML769651">
    <property type="protein sequence ID" value="KAE9390624.1"/>
    <property type="molecule type" value="Genomic_DNA"/>
</dbReference>
<keyword evidence="2" id="KW-0479">Metal-binding</keyword>
<keyword evidence="1" id="KW-0507">mRNA processing</keyword>
<dbReference type="GO" id="GO:0006397">
    <property type="term" value="P:mRNA processing"/>
    <property type="evidence" value="ECO:0007669"/>
    <property type="project" value="UniProtKB-KW"/>
</dbReference>
<keyword evidence="2" id="KW-0862">Zinc</keyword>
<gene>
    <name evidence="4" type="ORF">BT96DRAFT_945958</name>
</gene>
<dbReference type="InterPro" id="IPR036875">
    <property type="entry name" value="Znf_CCHC_sf"/>
</dbReference>
<dbReference type="AlphaFoldDB" id="A0A6A4GZS0"/>
<evidence type="ECO:0000313" key="5">
    <source>
        <dbReference type="Proteomes" id="UP000799118"/>
    </source>
</evidence>
<proteinExistence type="predicted"/>
<evidence type="ECO:0000313" key="4">
    <source>
        <dbReference type="EMBL" id="KAE9390624.1"/>
    </source>
</evidence>
<dbReference type="SUPFAM" id="SSF57756">
    <property type="entry name" value="Retrovirus zinc finger-like domains"/>
    <property type="match status" value="1"/>
</dbReference>
<evidence type="ECO:0000256" key="2">
    <source>
        <dbReference type="PROSITE-ProRule" id="PRU00047"/>
    </source>
</evidence>
<feature type="domain" description="CCHC-type" evidence="3">
    <location>
        <begin position="261"/>
        <end position="276"/>
    </location>
</feature>
<dbReference type="OrthoDB" id="10681544at2759"/>
<keyword evidence="5" id="KW-1185">Reference proteome</keyword>
<accession>A0A6A4GZS0</accession>
<dbReference type="GO" id="GO:0003676">
    <property type="term" value="F:nucleic acid binding"/>
    <property type="evidence" value="ECO:0007669"/>
    <property type="project" value="InterPro"/>
</dbReference>
<name>A0A6A4GZS0_9AGAR</name>